<name>A0A076N0P5_AMYME</name>
<evidence type="ECO:0000313" key="1">
    <source>
        <dbReference type="EMBL" id="AIJ26359.1"/>
    </source>
</evidence>
<sequence length="140" mass="15287">MLVTYTPQGQETQSWTWDPAKVRAADAEAIEARMHPLTWDEFQVMLLKGGAKARRVLLWHLQKLTHPTLKLEDVDFTVGELTVEFEAPELEKMREAAASAPGLDDSQRAYILSAIDAQIAKAPESAAGKAPSSSGAKSTP</sequence>
<dbReference type="KEGG" id="amq:AMETH_6326"/>
<evidence type="ECO:0000313" key="3">
    <source>
        <dbReference type="Proteomes" id="UP000062973"/>
    </source>
</evidence>
<keyword evidence="3" id="KW-1185">Reference proteome</keyword>
<accession>A0A076N0P5</accession>
<dbReference type="EMBL" id="CP009110">
    <property type="protein sequence ID" value="AIJ26359.1"/>
    <property type="molecule type" value="Genomic_DNA"/>
</dbReference>
<dbReference type="KEGG" id="amq:AMETH_6267"/>
<evidence type="ECO:0000313" key="2">
    <source>
        <dbReference type="EMBL" id="AIJ26418.1"/>
    </source>
</evidence>
<gene>
    <name evidence="1" type="ORF">AMETH_6267</name>
    <name evidence="2" type="ORF">AMETH_6326</name>
</gene>
<organism evidence="2 3">
    <name type="scientific">Amycolatopsis methanolica 239</name>
    <dbReference type="NCBI Taxonomy" id="1068978"/>
    <lineage>
        <taxon>Bacteria</taxon>
        <taxon>Bacillati</taxon>
        <taxon>Actinomycetota</taxon>
        <taxon>Actinomycetes</taxon>
        <taxon>Pseudonocardiales</taxon>
        <taxon>Pseudonocardiaceae</taxon>
        <taxon>Amycolatopsis</taxon>
        <taxon>Amycolatopsis methanolica group</taxon>
    </lineage>
</organism>
<reference evidence="2 3" key="1">
    <citation type="submission" date="2014-07" db="EMBL/GenBank/DDBJ databases">
        <title>Whole Genome Sequence of the Amycolatopsis methanolica 239.</title>
        <authorList>
            <person name="Tang B."/>
        </authorList>
    </citation>
    <scope>NUCLEOTIDE SEQUENCE [LARGE SCALE GENOMIC DNA]</scope>
    <source>
        <strain evidence="2 3">239</strain>
    </source>
</reference>
<dbReference type="Proteomes" id="UP000062973">
    <property type="component" value="Chromosome"/>
</dbReference>
<dbReference type="EMBL" id="CP009110">
    <property type="protein sequence ID" value="AIJ26418.1"/>
    <property type="molecule type" value="Genomic_DNA"/>
</dbReference>
<protein>
    <submittedName>
        <fullName evidence="2">Uncharacterized protein</fullName>
    </submittedName>
</protein>
<dbReference type="OrthoDB" id="4288604at2"/>
<dbReference type="PATRIC" id="fig|1068978.7.peg.6733"/>
<dbReference type="eggNOG" id="ENOG50328IT">
    <property type="taxonomic scope" value="Bacteria"/>
</dbReference>
<dbReference type="STRING" id="1068978.AMETH_6267"/>
<dbReference type="RefSeq" id="WP_017985194.1">
    <property type="nucleotide sequence ID" value="NZ_AQUL01000001.1"/>
</dbReference>
<proteinExistence type="predicted"/>
<dbReference type="HOGENOM" id="CLU_1830933_0_0_11"/>
<dbReference type="AlphaFoldDB" id="A0A076N0P5"/>